<organism evidence="1 2">
    <name type="scientific">Ensete ventricosum</name>
    <name type="common">Abyssinian banana</name>
    <name type="synonym">Musa ensete</name>
    <dbReference type="NCBI Taxonomy" id="4639"/>
    <lineage>
        <taxon>Eukaryota</taxon>
        <taxon>Viridiplantae</taxon>
        <taxon>Streptophyta</taxon>
        <taxon>Embryophyta</taxon>
        <taxon>Tracheophyta</taxon>
        <taxon>Spermatophyta</taxon>
        <taxon>Magnoliopsida</taxon>
        <taxon>Liliopsida</taxon>
        <taxon>Zingiberales</taxon>
        <taxon>Musaceae</taxon>
        <taxon>Ensete</taxon>
    </lineage>
</organism>
<reference evidence="1 2" key="1">
    <citation type="submission" date="2022-12" db="EMBL/GenBank/DDBJ databases">
        <title>Chromosome-scale assembly of the Ensete ventricosum genome.</title>
        <authorList>
            <person name="Dussert Y."/>
            <person name="Stocks J."/>
            <person name="Wendawek A."/>
            <person name="Woldeyes F."/>
            <person name="Nichols R.A."/>
            <person name="Borrell J.S."/>
        </authorList>
    </citation>
    <scope>NUCLEOTIDE SEQUENCE [LARGE SCALE GENOMIC DNA]</scope>
    <source>
        <strain evidence="2">cv. Maze</strain>
        <tissue evidence="1">Seeds</tissue>
    </source>
</reference>
<dbReference type="EMBL" id="JAQQAF010000003">
    <property type="protein sequence ID" value="KAJ8498652.1"/>
    <property type="molecule type" value="Genomic_DNA"/>
</dbReference>
<comment type="caution">
    <text evidence="1">The sequence shown here is derived from an EMBL/GenBank/DDBJ whole genome shotgun (WGS) entry which is preliminary data.</text>
</comment>
<keyword evidence="2" id="KW-1185">Reference proteome</keyword>
<name>A0AAV8RCT2_ENSVE</name>
<protein>
    <submittedName>
        <fullName evidence="1">Uncharacterized protein</fullName>
    </submittedName>
</protein>
<evidence type="ECO:0000313" key="2">
    <source>
        <dbReference type="Proteomes" id="UP001222027"/>
    </source>
</evidence>
<proteinExistence type="predicted"/>
<sequence>MPTWTLAMVVTSLSHSTSYSTHSPRAIADKESEGISGKSTLRQLFKRIIDAHNGDAAKSDGYASPEHHVLKHDDFTLRGDAKDHLAFCLHLLHPCLYRSII</sequence>
<dbReference type="Proteomes" id="UP001222027">
    <property type="component" value="Unassembled WGS sequence"/>
</dbReference>
<gene>
    <name evidence="1" type="ORF">OPV22_009204</name>
</gene>
<dbReference type="AlphaFoldDB" id="A0AAV8RCT2"/>
<accession>A0AAV8RCT2</accession>
<evidence type="ECO:0000313" key="1">
    <source>
        <dbReference type="EMBL" id="KAJ8498652.1"/>
    </source>
</evidence>